<dbReference type="RefSeq" id="WP_169606103.1">
    <property type="nucleotide sequence ID" value="NZ_CP051682.1"/>
</dbReference>
<organism evidence="1 2">
    <name type="scientific">Mucilaginibacter robiniae</name>
    <dbReference type="NCBI Taxonomy" id="2728022"/>
    <lineage>
        <taxon>Bacteria</taxon>
        <taxon>Pseudomonadati</taxon>
        <taxon>Bacteroidota</taxon>
        <taxon>Sphingobacteriia</taxon>
        <taxon>Sphingobacteriales</taxon>
        <taxon>Sphingobacteriaceae</taxon>
        <taxon>Mucilaginibacter</taxon>
    </lineage>
</organism>
<dbReference type="AlphaFoldDB" id="A0A7L5E407"/>
<name>A0A7L5E407_9SPHI</name>
<protein>
    <submittedName>
        <fullName evidence="1">Uncharacterized protein</fullName>
    </submittedName>
</protein>
<evidence type="ECO:0000313" key="1">
    <source>
        <dbReference type="EMBL" id="QJD95086.1"/>
    </source>
</evidence>
<gene>
    <name evidence="1" type="ORF">HH214_03935</name>
</gene>
<reference evidence="1 2" key="1">
    <citation type="submission" date="2020-04" db="EMBL/GenBank/DDBJ databases">
        <title>Genome sequencing of novel species.</title>
        <authorList>
            <person name="Heo J."/>
            <person name="Kim S.-J."/>
            <person name="Kim J.-S."/>
            <person name="Hong S.-B."/>
            <person name="Kwon S.-W."/>
        </authorList>
    </citation>
    <scope>NUCLEOTIDE SEQUENCE [LARGE SCALE GENOMIC DNA]</scope>
    <source>
        <strain evidence="1 2">F39-2</strain>
    </source>
</reference>
<dbReference type="EMBL" id="CP051682">
    <property type="protein sequence ID" value="QJD95086.1"/>
    <property type="molecule type" value="Genomic_DNA"/>
</dbReference>
<keyword evidence="2" id="KW-1185">Reference proteome</keyword>
<accession>A0A7L5E407</accession>
<evidence type="ECO:0000313" key="2">
    <source>
        <dbReference type="Proteomes" id="UP000503278"/>
    </source>
</evidence>
<dbReference type="Proteomes" id="UP000503278">
    <property type="component" value="Chromosome"/>
</dbReference>
<dbReference type="KEGG" id="mrob:HH214_03935"/>
<proteinExistence type="predicted"/>
<sequence length="248" mass="27490">MTLKKMCARTVNNIITAKQIGAVSGMAHSYTEHHNISYNCTVLSVYLSSGLKKAAGVLFCILMAYGALAQQKEDPGTITDSVVTPKMVEPMRKPEPGSDVDRLWVLYRDTDVVMIPLDGRAVKAHVQILYNADKKPYSVIAYGEADADSTHALDKLVHELITEKLKVGYHQIPGRFSVAFNPGGTFENKFEVVLYQKGSQFAKYGTKKIIYNPSVHESVPQYVGDSFYFEVVDESRRPVAGGAKKFVF</sequence>